<proteinExistence type="predicted"/>
<feature type="domain" description="AB hydrolase-1" evidence="1">
    <location>
        <begin position="45"/>
        <end position="155"/>
    </location>
</feature>
<sequence length="305" mass="32360">MTLRQHELPGAETTARPDWLPIAFEVHRISTNGTRIAAAVGGTGPPMVLLHGWPQTSRAWRRVMPALAQRHTVVVPDLRGAGASDRPAGGYAKTNQADDMRGVLAELGLTGPAVVVGHDIGAMVAFAWAASHPGDVSALVLLDALIPGLGLEEAMNVAEGGMWHFGFFMAPEIPEMLFDGHELEFVSATFGALSTPGTFTDDDLAYYAKAYQGKDRLRGGFEQYRTLLEDGTANRALLAGRDGLPMPVLVVAAGRHVGDVDVAAPLRPYVPHVSGVAAPSGHFIAEEVPDWFVGTLERFLAPAGS</sequence>
<keyword evidence="3" id="KW-1185">Reference proteome</keyword>
<dbReference type="RefSeq" id="WP_217281236.1">
    <property type="nucleotide sequence ID" value="NZ_CBCSGW010000117.1"/>
</dbReference>
<dbReference type="Pfam" id="PF00561">
    <property type="entry name" value="Abhydrolase_1"/>
    <property type="match status" value="1"/>
</dbReference>
<evidence type="ECO:0000259" key="1">
    <source>
        <dbReference type="Pfam" id="PF00561"/>
    </source>
</evidence>
<dbReference type="InterPro" id="IPR000073">
    <property type="entry name" value="AB_hydrolase_1"/>
</dbReference>
<protein>
    <submittedName>
        <fullName evidence="2">Pimeloyl-ACP methyl ester carboxylesterase</fullName>
    </submittedName>
</protein>
<accession>A0ABX2FC96</accession>
<organism evidence="2 3">
    <name type="scientific">Kibdelosporangium persicum</name>
    <dbReference type="NCBI Taxonomy" id="2698649"/>
    <lineage>
        <taxon>Bacteria</taxon>
        <taxon>Bacillati</taxon>
        <taxon>Actinomycetota</taxon>
        <taxon>Actinomycetes</taxon>
        <taxon>Pseudonocardiales</taxon>
        <taxon>Pseudonocardiaceae</taxon>
        <taxon>Kibdelosporangium</taxon>
    </lineage>
</organism>
<dbReference type="PANTHER" id="PTHR43329">
    <property type="entry name" value="EPOXIDE HYDROLASE"/>
    <property type="match status" value="1"/>
</dbReference>
<evidence type="ECO:0000313" key="2">
    <source>
        <dbReference type="EMBL" id="NRN68759.1"/>
    </source>
</evidence>
<evidence type="ECO:0000313" key="3">
    <source>
        <dbReference type="Proteomes" id="UP000763557"/>
    </source>
</evidence>
<dbReference type="EMBL" id="JAAATY010000022">
    <property type="protein sequence ID" value="NRN68759.1"/>
    <property type="molecule type" value="Genomic_DNA"/>
</dbReference>
<reference evidence="2 3" key="1">
    <citation type="submission" date="2020-01" db="EMBL/GenBank/DDBJ databases">
        <title>Kibdelosporangium persica a novel Actinomycetes from a hot desert in Iran.</title>
        <authorList>
            <person name="Safaei N."/>
            <person name="Zaburannyi N."/>
            <person name="Mueller R."/>
            <person name="Wink J."/>
        </authorList>
    </citation>
    <scope>NUCLEOTIDE SEQUENCE [LARGE SCALE GENOMIC DNA]</scope>
    <source>
        <strain evidence="2 3">4NS15</strain>
    </source>
</reference>
<dbReference type="Proteomes" id="UP000763557">
    <property type="component" value="Unassembled WGS sequence"/>
</dbReference>
<name>A0ABX2FC96_9PSEU</name>
<comment type="caution">
    <text evidence="2">The sequence shown here is derived from an EMBL/GenBank/DDBJ whole genome shotgun (WGS) entry which is preliminary data.</text>
</comment>
<gene>
    <name evidence="2" type="ORF">GC106_60060</name>
</gene>